<reference evidence="12" key="1">
    <citation type="submission" date="2020-05" db="EMBL/GenBank/DDBJ databases">
        <authorList>
            <person name="Chiriac C."/>
            <person name="Salcher M."/>
            <person name="Ghai R."/>
            <person name="Kavagutti S V."/>
        </authorList>
    </citation>
    <scope>NUCLEOTIDE SEQUENCE</scope>
</reference>
<dbReference type="Pfam" id="PF16192">
    <property type="entry name" value="PMT_4TMC"/>
    <property type="match status" value="1"/>
</dbReference>
<feature type="transmembrane region" description="Helical" evidence="9">
    <location>
        <begin position="202"/>
        <end position="221"/>
    </location>
</feature>
<dbReference type="GO" id="GO:0006493">
    <property type="term" value="P:protein O-linked glycosylation"/>
    <property type="evidence" value="ECO:0007669"/>
    <property type="project" value="InterPro"/>
</dbReference>
<feature type="transmembrane region" description="Helical" evidence="9">
    <location>
        <begin position="298"/>
        <end position="315"/>
    </location>
</feature>
<evidence type="ECO:0000256" key="2">
    <source>
        <dbReference type="ARBA" id="ARBA00004922"/>
    </source>
</evidence>
<feature type="domain" description="ArnT-like N-terminal" evidence="10">
    <location>
        <begin position="74"/>
        <end position="197"/>
    </location>
</feature>
<evidence type="ECO:0000256" key="3">
    <source>
        <dbReference type="ARBA" id="ARBA00007222"/>
    </source>
</evidence>
<dbReference type="Pfam" id="PF02366">
    <property type="entry name" value="PMT"/>
    <property type="match status" value="1"/>
</dbReference>
<keyword evidence="6 9" id="KW-0812">Transmembrane</keyword>
<sequence>MKTRIYVGTIALISLALRLINLGTPKGFVFDEVYYVDGARDYLAHGVEVAGDGPEFVVHPPIGKWLIALGIKIFGDTEFGWRFSGAILGTAMIVLIALIAQRLFRNSFLTIAASFLMAVDGLALVHSRTALLDIFLSFFVLLATYLFLMRWHWWAGIALGLAISTKWSALYYLALFGIVAIYRTFTHHTGRDLIRPTIKTAVQYSIVPISIYLISWTGWFVSGLGWARDYSENIVASFIHYHSQMLGFHTGLVEQHSYQANPWSWLIMGRPTSFFYETPKNCGTEQCSQEVLALGTPFLWWLGTIAIAVVIGFWIKSFATKRYEPPLNIIVAGIAAGYLPWFFFQKRTVFSFYSIIFEPFLILAIIYCVYAALLHFENKRNTYALAGFVGFLILANFIYFLPLFTGDVITYDAWHARMWLPSWI</sequence>
<evidence type="ECO:0000256" key="5">
    <source>
        <dbReference type="ARBA" id="ARBA00022679"/>
    </source>
</evidence>
<gene>
    <name evidence="12" type="ORF">UFOPK1419_00269</name>
</gene>
<dbReference type="AlphaFoldDB" id="A0A6J6B906"/>
<feature type="transmembrane region" description="Helical" evidence="9">
    <location>
        <begin position="154"/>
        <end position="182"/>
    </location>
</feature>
<keyword evidence="4" id="KW-0328">Glycosyltransferase</keyword>
<evidence type="ECO:0000256" key="4">
    <source>
        <dbReference type="ARBA" id="ARBA00022676"/>
    </source>
</evidence>
<comment type="similarity">
    <text evidence="3">Belongs to the glycosyltransferase 39 family.</text>
</comment>
<feature type="transmembrane region" description="Helical" evidence="9">
    <location>
        <begin position="130"/>
        <end position="148"/>
    </location>
</feature>
<dbReference type="InterPro" id="IPR003342">
    <property type="entry name" value="ArnT-like_N"/>
</dbReference>
<dbReference type="PANTHER" id="PTHR10050">
    <property type="entry name" value="DOLICHYL-PHOSPHATE-MANNOSE--PROTEIN MANNOSYLTRANSFERASE"/>
    <property type="match status" value="1"/>
</dbReference>
<dbReference type="GO" id="GO:0016020">
    <property type="term" value="C:membrane"/>
    <property type="evidence" value="ECO:0007669"/>
    <property type="project" value="InterPro"/>
</dbReference>
<accession>A0A6J6B906</accession>
<evidence type="ECO:0000256" key="8">
    <source>
        <dbReference type="ARBA" id="ARBA00023136"/>
    </source>
</evidence>
<keyword evidence="8 9" id="KW-0472">Membrane</keyword>
<name>A0A6J6B906_9ZZZZ</name>
<feature type="domain" description="Protein O-mannosyl-transferase C-terminal four TM" evidence="11">
    <location>
        <begin position="236"/>
        <end position="423"/>
    </location>
</feature>
<feature type="transmembrane region" description="Helical" evidence="9">
    <location>
        <begin position="350"/>
        <end position="370"/>
    </location>
</feature>
<comment type="pathway">
    <text evidence="2">Protein modification; protein glycosylation.</text>
</comment>
<evidence type="ECO:0000256" key="6">
    <source>
        <dbReference type="ARBA" id="ARBA00022692"/>
    </source>
</evidence>
<protein>
    <submittedName>
        <fullName evidence="12">Unannotated protein</fullName>
    </submittedName>
</protein>
<feature type="transmembrane region" description="Helical" evidence="9">
    <location>
        <begin position="106"/>
        <end position="125"/>
    </location>
</feature>
<dbReference type="InterPro" id="IPR032421">
    <property type="entry name" value="PMT_4TMC"/>
</dbReference>
<proteinExistence type="inferred from homology"/>
<feature type="transmembrane region" description="Helical" evidence="9">
    <location>
        <begin position="327"/>
        <end position="344"/>
    </location>
</feature>
<evidence type="ECO:0000313" key="12">
    <source>
        <dbReference type="EMBL" id="CAB4534823.1"/>
    </source>
</evidence>
<evidence type="ECO:0000256" key="1">
    <source>
        <dbReference type="ARBA" id="ARBA00004127"/>
    </source>
</evidence>
<feature type="transmembrane region" description="Helical" evidence="9">
    <location>
        <begin position="382"/>
        <end position="401"/>
    </location>
</feature>
<keyword evidence="7 9" id="KW-1133">Transmembrane helix</keyword>
<evidence type="ECO:0000256" key="9">
    <source>
        <dbReference type="SAM" id="Phobius"/>
    </source>
</evidence>
<feature type="transmembrane region" description="Helical" evidence="9">
    <location>
        <begin position="79"/>
        <end position="100"/>
    </location>
</feature>
<evidence type="ECO:0000256" key="7">
    <source>
        <dbReference type="ARBA" id="ARBA00022989"/>
    </source>
</evidence>
<dbReference type="PANTHER" id="PTHR10050:SF46">
    <property type="entry name" value="PROTEIN O-MANNOSYL-TRANSFERASE 2"/>
    <property type="match status" value="1"/>
</dbReference>
<dbReference type="GO" id="GO:0000030">
    <property type="term" value="F:mannosyltransferase activity"/>
    <property type="evidence" value="ECO:0007669"/>
    <property type="project" value="InterPro"/>
</dbReference>
<dbReference type="InterPro" id="IPR027005">
    <property type="entry name" value="PMT-like"/>
</dbReference>
<organism evidence="12">
    <name type="scientific">freshwater metagenome</name>
    <dbReference type="NCBI Taxonomy" id="449393"/>
    <lineage>
        <taxon>unclassified sequences</taxon>
        <taxon>metagenomes</taxon>
        <taxon>ecological metagenomes</taxon>
    </lineage>
</organism>
<dbReference type="GO" id="GO:0012505">
    <property type="term" value="C:endomembrane system"/>
    <property type="evidence" value="ECO:0007669"/>
    <property type="project" value="UniProtKB-SubCell"/>
</dbReference>
<comment type="subcellular location">
    <subcellularLocation>
        <location evidence="1">Endomembrane system</location>
        <topology evidence="1">Multi-pass membrane protein</topology>
    </subcellularLocation>
</comment>
<keyword evidence="5" id="KW-0808">Transferase</keyword>
<evidence type="ECO:0000259" key="11">
    <source>
        <dbReference type="Pfam" id="PF16192"/>
    </source>
</evidence>
<dbReference type="UniPathway" id="UPA00378"/>
<evidence type="ECO:0000259" key="10">
    <source>
        <dbReference type="Pfam" id="PF02366"/>
    </source>
</evidence>
<dbReference type="EMBL" id="CAEZSK010000021">
    <property type="protein sequence ID" value="CAB4534823.1"/>
    <property type="molecule type" value="Genomic_DNA"/>
</dbReference>